<keyword evidence="1" id="KW-0677">Repeat</keyword>
<feature type="repeat" description="PPR" evidence="2">
    <location>
        <begin position="326"/>
        <end position="360"/>
    </location>
</feature>
<feature type="repeat" description="PPR" evidence="2">
    <location>
        <begin position="561"/>
        <end position="595"/>
    </location>
</feature>
<dbReference type="EMBL" id="MVGT01002617">
    <property type="protein sequence ID" value="OVA07277.1"/>
    <property type="molecule type" value="Genomic_DNA"/>
</dbReference>
<comment type="caution">
    <text evidence="3">The sequence shown here is derived from an EMBL/GenBank/DDBJ whole genome shotgun (WGS) entry which is preliminary data.</text>
</comment>
<evidence type="ECO:0000313" key="4">
    <source>
        <dbReference type="Proteomes" id="UP000195402"/>
    </source>
</evidence>
<dbReference type="InterPro" id="IPR011990">
    <property type="entry name" value="TPR-like_helical_dom_sf"/>
</dbReference>
<reference evidence="3 4" key="1">
    <citation type="journal article" date="2017" name="Mol. Plant">
        <title>The Genome of Medicinal Plant Macleaya cordata Provides New Insights into Benzylisoquinoline Alkaloids Metabolism.</title>
        <authorList>
            <person name="Liu X."/>
            <person name="Liu Y."/>
            <person name="Huang P."/>
            <person name="Ma Y."/>
            <person name="Qing Z."/>
            <person name="Tang Q."/>
            <person name="Cao H."/>
            <person name="Cheng P."/>
            <person name="Zheng Y."/>
            <person name="Yuan Z."/>
            <person name="Zhou Y."/>
            <person name="Liu J."/>
            <person name="Tang Z."/>
            <person name="Zhuo Y."/>
            <person name="Zhang Y."/>
            <person name="Yu L."/>
            <person name="Huang J."/>
            <person name="Yang P."/>
            <person name="Peng Q."/>
            <person name="Zhang J."/>
            <person name="Jiang W."/>
            <person name="Zhang Z."/>
            <person name="Lin K."/>
            <person name="Ro D.K."/>
            <person name="Chen X."/>
            <person name="Xiong X."/>
            <person name="Shang Y."/>
            <person name="Huang S."/>
            <person name="Zeng J."/>
        </authorList>
    </citation>
    <scope>NUCLEOTIDE SEQUENCE [LARGE SCALE GENOMIC DNA]</scope>
    <source>
        <strain evidence="4">cv. BLH2017</strain>
        <tissue evidence="3">Root</tissue>
    </source>
</reference>
<gene>
    <name evidence="3" type="ORF">BVC80_1601g11</name>
</gene>
<dbReference type="FunFam" id="1.25.40.10:FF:000242">
    <property type="entry name" value="Pentatricopeptide repeat-containing protein"/>
    <property type="match status" value="1"/>
</dbReference>
<dbReference type="InterPro" id="IPR002885">
    <property type="entry name" value="PPR_rpt"/>
</dbReference>
<dbReference type="Proteomes" id="UP000195402">
    <property type="component" value="Unassembled WGS sequence"/>
</dbReference>
<dbReference type="InParanoid" id="A0A200QA42"/>
<dbReference type="PANTHER" id="PTHR47926">
    <property type="entry name" value="PENTATRICOPEPTIDE REPEAT-CONTAINING PROTEIN"/>
    <property type="match status" value="1"/>
</dbReference>
<dbReference type="InterPro" id="IPR046960">
    <property type="entry name" value="PPR_At4g14850-like_plant"/>
</dbReference>
<feature type="repeat" description="PPR" evidence="2">
    <location>
        <begin position="225"/>
        <end position="259"/>
    </location>
</feature>
<dbReference type="OrthoDB" id="731210at2759"/>
<protein>
    <submittedName>
        <fullName evidence="3">Pentatricopeptide repeat</fullName>
    </submittedName>
</protein>
<dbReference type="FunCoup" id="A0A200QA42">
    <property type="interactions" value="951"/>
</dbReference>
<evidence type="ECO:0000256" key="2">
    <source>
        <dbReference type="PROSITE-ProRule" id="PRU00708"/>
    </source>
</evidence>
<dbReference type="STRING" id="56857.A0A200QA42"/>
<dbReference type="GO" id="GO:0009451">
    <property type="term" value="P:RNA modification"/>
    <property type="evidence" value="ECO:0007669"/>
    <property type="project" value="InterPro"/>
</dbReference>
<dbReference type="Gene3D" id="1.25.40.10">
    <property type="entry name" value="Tetratricopeptide repeat domain"/>
    <property type="match status" value="6"/>
</dbReference>
<feature type="repeat" description="PPR" evidence="2">
    <location>
        <begin position="459"/>
        <end position="489"/>
    </location>
</feature>
<dbReference type="Pfam" id="PF13041">
    <property type="entry name" value="PPR_2"/>
    <property type="match status" value="3"/>
</dbReference>
<dbReference type="PROSITE" id="PS51375">
    <property type="entry name" value="PPR"/>
    <property type="match status" value="5"/>
</dbReference>
<sequence length="712" mass="80630">MGVNGVSMLNRVLYNNTHQPKTVPTNTKAVTNTILTHLTCGRLKKAVSILFATPLPFPSFLYSRLFQLCSSNRAIVEARKVESHLITFSTTPPTFLLNRAIETYGKCGCFVDARELFDEMPDRDGGSWNAMITAYSQGGCSEKALLLFTCMHKSGISANEITFASVLGSCAAVLALDLSKQVHGLVIKCGFCCNVILGSSLVDIYGKCRVIKDSRRMFDEIQNPNAISWNVIVRRYLEIGEEKEAVVMFFNMIRANVRPLNFTFSNALISCSSISAIKEGSQIHVVVVKHGFEKDEVVTNPLIDMYAKCGCLEDAHRIFDQPDSKNVISWTSILSGYSMCGRIVEARTLFDGMNERSVVSWNAMLAGYTRLLQWEEALDFVFLMRRTTKDIDHITLGLILNVCAGTSNYTSGKQVHGFAYRHGFFSNSFVGNAILDMYRKCRIWESFTNWFSEMARWRDRVSWNALITGYAQHRCSEEALRIFGEMQWETKPNEFDFSTLLAACANIFALEQGKQIHGYMLRNGCEIDVVVRGALVDMYSKCRCLEYALKVFRETASSTRDVILWNSMVLGCAHNGKGKEVLELFELMKDEGITADNVTFQGVLLACINEGLADLGKQYFNSMSNEYCVIPWVEHYECMIELFGRHGFMDELEDFVHKMPFEPTEAMLTRIFDACREHGHSRLGEWAAQCLNESKPLTPFRFEILPENNWYM</sequence>
<dbReference type="AlphaFoldDB" id="A0A200QA42"/>
<dbReference type="Pfam" id="PF01535">
    <property type="entry name" value="PPR"/>
    <property type="match status" value="7"/>
</dbReference>
<evidence type="ECO:0000313" key="3">
    <source>
        <dbReference type="EMBL" id="OVA07277.1"/>
    </source>
</evidence>
<accession>A0A200QA42</accession>
<dbReference type="OMA" id="CIIPRLE"/>
<organism evidence="3 4">
    <name type="scientific">Macleaya cordata</name>
    <name type="common">Five-seeded plume-poppy</name>
    <name type="synonym">Bocconia cordata</name>
    <dbReference type="NCBI Taxonomy" id="56857"/>
    <lineage>
        <taxon>Eukaryota</taxon>
        <taxon>Viridiplantae</taxon>
        <taxon>Streptophyta</taxon>
        <taxon>Embryophyta</taxon>
        <taxon>Tracheophyta</taxon>
        <taxon>Spermatophyta</taxon>
        <taxon>Magnoliopsida</taxon>
        <taxon>Ranunculales</taxon>
        <taxon>Papaveraceae</taxon>
        <taxon>Papaveroideae</taxon>
        <taxon>Macleaya</taxon>
    </lineage>
</organism>
<dbReference type="PANTHER" id="PTHR47926:SF476">
    <property type="entry name" value="PENTATRICOPEPTIDE REPEAT-CONTAINING PROTEIN"/>
    <property type="match status" value="1"/>
</dbReference>
<dbReference type="FunFam" id="1.25.40.10:FF:000425">
    <property type="entry name" value="Pentatricopeptide repeat-containing protein At3g26540"/>
    <property type="match status" value="1"/>
</dbReference>
<evidence type="ECO:0000256" key="1">
    <source>
        <dbReference type="ARBA" id="ARBA00022737"/>
    </source>
</evidence>
<feature type="repeat" description="PPR" evidence="2">
    <location>
        <begin position="124"/>
        <end position="158"/>
    </location>
</feature>
<proteinExistence type="predicted"/>
<dbReference type="GO" id="GO:0003723">
    <property type="term" value="F:RNA binding"/>
    <property type="evidence" value="ECO:0007669"/>
    <property type="project" value="InterPro"/>
</dbReference>
<keyword evidence="4" id="KW-1185">Reference proteome</keyword>
<name>A0A200QA42_MACCD</name>
<dbReference type="NCBIfam" id="TIGR00756">
    <property type="entry name" value="PPR"/>
    <property type="match status" value="4"/>
</dbReference>